<evidence type="ECO:0000313" key="12">
    <source>
        <dbReference type="Proteomes" id="UP000594262"/>
    </source>
</evidence>
<dbReference type="Pfam" id="PF21924">
    <property type="entry name" value="XRCC4_CC"/>
    <property type="match status" value="1"/>
</dbReference>
<dbReference type="SUPFAM" id="SSF50809">
    <property type="entry name" value="XRCC4, N-terminal domain"/>
    <property type="match status" value="1"/>
</dbReference>
<dbReference type="GO" id="GO:0010165">
    <property type="term" value="P:response to X-ray"/>
    <property type="evidence" value="ECO:0007669"/>
    <property type="project" value="TreeGrafter"/>
</dbReference>
<evidence type="ECO:0000313" key="11">
    <source>
        <dbReference type="EnsemblMetazoa" id="CLYHEMP003016.1"/>
    </source>
</evidence>
<dbReference type="Gene3D" id="2.170.210.10">
    <property type="entry name" value="DNA double-strand break repair and VJ recombination XRCC4, N-terminal"/>
    <property type="match status" value="1"/>
</dbReference>
<reference evidence="11" key="1">
    <citation type="submission" date="2021-01" db="UniProtKB">
        <authorList>
            <consortium name="EnsemblMetazoa"/>
        </authorList>
    </citation>
    <scope>IDENTIFICATION</scope>
</reference>
<accession>A0A7M5URH6</accession>
<dbReference type="Pfam" id="PF06632">
    <property type="entry name" value="XRCC4"/>
    <property type="match status" value="1"/>
</dbReference>
<evidence type="ECO:0000256" key="6">
    <source>
        <dbReference type="ARBA" id="ARBA00025728"/>
    </source>
</evidence>
<feature type="coiled-coil region" evidence="7">
    <location>
        <begin position="121"/>
        <end position="155"/>
    </location>
</feature>
<dbReference type="PANTHER" id="PTHR28559:SF1">
    <property type="entry name" value="DNA REPAIR PROTEIN XRCC4"/>
    <property type="match status" value="1"/>
</dbReference>
<evidence type="ECO:0000256" key="7">
    <source>
        <dbReference type="SAM" id="Coils"/>
    </source>
</evidence>
<dbReference type="GO" id="GO:0006303">
    <property type="term" value="P:double-strand break repair via nonhomologous end joining"/>
    <property type="evidence" value="ECO:0007669"/>
    <property type="project" value="TreeGrafter"/>
</dbReference>
<keyword evidence="2" id="KW-0227">DNA damage</keyword>
<feature type="compositionally biased region" description="Basic residues" evidence="8">
    <location>
        <begin position="294"/>
        <end position="303"/>
    </location>
</feature>
<protein>
    <submittedName>
        <fullName evidence="11">Uncharacterized protein</fullName>
    </submittedName>
</protein>
<feature type="domain" description="XRCC4 N-terminal" evidence="9">
    <location>
        <begin position="19"/>
        <end position="115"/>
    </location>
</feature>
<dbReference type="AlphaFoldDB" id="A0A7M5URH6"/>
<dbReference type="InterPro" id="IPR038051">
    <property type="entry name" value="XRCC4-like_N_sf"/>
</dbReference>
<feature type="domain" description="XRCC4 coiled-coil" evidence="10">
    <location>
        <begin position="130"/>
        <end position="195"/>
    </location>
</feature>
<evidence type="ECO:0000259" key="10">
    <source>
        <dbReference type="Pfam" id="PF21924"/>
    </source>
</evidence>
<evidence type="ECO:0000256" key="4">
    <source>
        <dbReference type="ARBA" id="ARBA00023204"/>
    </source>
</evidence>
<dbReference type="InterPro" id="IPR053961">
    <property type="entry name" value="XRCC4_N"/>
</dbReference>
<dbReference type="InterPro" id="IPR009089">
    <property type="entry name" value="XRCC4_N_sf"/>
</dbReference>
<comment type="similarity">
    <text evidence="6">Belongs to the XRCC4-XLF family. XRCC4 subfamily.</text>
</comment>
<evidence type="ECO:0000256" key="8">
    <source>
        <dbReference type="SAM" id="MobiDB-lite"/>
    </source>
</evidence>
<proteinExistence type="inferred from homology"/>
<dbReference type="InterPro" id="IPR014751">
    <property type="entry name" value="XRCC4-like_C"/>
</dbReference>
<evidence type="ECO:0000256" key="3">
    <source>
        <dbReference type="ARBA" id="ARBA00023172"/>
    </source>
</evidence>
<dbReference type="GO" id="GO:0006310">
    <property type="term" value="P:DNA recombination"/>
    <property type="evidence" value="ECO:0007669"/>
    <property type="project" value="UniProtKB-KW"/>
</dbReference>
<organism evidence="11 12">
    <name type="scientific">Clytia hemisphaerica</name>
    <dbReference type="NCBI Taxonomy" id="252671"/>
    <lineage>
        <taxon>Eukaryota</taxon>
        <taxon>Metazoa</taxon>
        <taxon>Cnidaria</taxon>
        <taxon>Hydrozoa</taxon>
        <taxon>Hydroidolina</taxon>
        <taxon>Leptothecata</taxon>
        <taxon>Obeliida</taxon>
        <taxon>Clytiidae</taxon>
        <taxon>Clytia</taxon>
    </lineage>
</organism>
<feature type="compositionally biased region" description="Polar residues" evidence="8">
    <location>
        <begin position="307"/>
        <end position="320"/>
    </location>
</feature>
<evidence type="ECO:0000259" key="9">
    <source>
        <dbReference type="Pfam" id="PF06632"/>
    </source>
</evidence>
<dbReference type="GO" id="GO:0003677">
    <property type="term" value="F:DNA binding"/>
    <property type="evidence" value="ECO:0007669"/>
    <property type="project" value="InterPro"/>
</dbReference>
<dbReference type="EnsemblMetazoa" id="CLYHEMT003016.1">
    <property type="protein sequence ID" value="CLYHEMP003016.1"/>
    <property type="gene ID" value="CLYHEMG003016"/>
</dbReference>
<dbReference type="Proteomes" id="UP000594262">
    <property type="component" value="Unplaced"/>
</dbReference>
<evidence type="ECO:0000256" key="1">
    <source>
        <dbReference type="ARBA" id="ARBA00004123"/>
    </source>
</evidence>
<evidence type="ECO:0000256" key="2">
    <source>
        <dbReference type="ARBA" id="ARBA00022763"/>
    </source>
</evidence>
<dbReference type="InterPro" id="IPR010585">
    <property type="entry name" value="DNA_repair_prot_XRCC4"/>
</dbReference>
<dbReference type="SUPFAM" id="SSF58022">
    <property type="entry name" value="XRCC4, C-terminal oligomerization domain"/>
    <property type="match status" value="1"/>
</dbReference>
<feature type="compositionally biased region" description="Low complexity" evidence="8">
    <location>
        <begin position="322"/>
        <end position="335"/>
    </location>
</feature>
<keyword evidence="3" id="KW-0233">DNA recombination</keyword>
<dbReference type="OrthoDB" id="8064436at2759"/>
<feature type="compositionally biased region" description="Basic and acidic residues" evidence="8">
    <location>
        <begin position="259"/>
        <end position="283"/>
    </location>
</feature>
<dbReference type="InterPro" id="IPR053962">
    <property type="entry name" value="XRCC4_CC"/>
</dbReference>
<sequence length="357" mass="40693">MALNREQSFKKILIDDKPYFVQFNQNNEGDISLQLTNGNHMLLGKLPQRDIIQMAKGLDMTTKKLENLLAQCLASKDVQDFEYQLTESDETTSKLVLKQVVDGGFKFQLGSVPLKRSENSSQRLVSMLDHLTSELAKYKKEVEKVRNVNNTISQEQEHMTQRLKEHIETHVNMEQELYTKFSMVLNSKKAKIRELKKTIESGGGSSSDKSSNIPQKHAKRRLVESDEDMETDDEKQTIKDHNKKRKLSSTDEDADEEERTTNKEERGDEKDTAKEGEKIRLDDSIGDDDDMPRRSRKRMRATKPKTPVSSVLPRTTSLPRPNSVQKSSSGTGSSQRSERSSRNTSSEVSVDELLDNL</sequence>
<keyword evidence="4" id="KW-0234">DNA repair</keyword>
<keyword evidence="7" id="KW-0175">Coiled coil</keyword>
<dbReference type="Gene3D" id="1.20.5.370">
    <property type="match status" value="1"/>
</dbReference>
<comment type="subcellular location">
    <subcellularLocation>
        <location evidence="1">Nucleus</location>
    </subcellularLocation>
</comment>
<keyword evidence="5" id="KW-0539">Nucleus</keyword>
<evidence type="ECO:0000256" key="5">
    <source>
        <dbReference type="ARBA" id="ARBA00023242"/>
    </source>
</evidence>
<keyword evidence="12" id="KW-1185">Reference proteome</keyword>
<feature type="region of interest" description="Disordered" evidence="8">
    <location>
        <begin position="198"/>
        <end position="357"/>
    </location>
</feature>
<dbReference type="GO" id="GO:0005958">
    <property type="term" value="C:DNA-dependent protein kinase-DNA ligase 4 complex"/>
    <property type="evidence" value="ECO:0007669"/>
    <property type="project" value="TreeGrafter"/>
</dbReference>
<dbReference type="PANTHER" id="PTHR28559">
    <property type="entry name" value="DNA REPAIR PROTEIN XRCC4"/>
    <property type="match status" value="1"/>
</dbReference>
<name>A0A7M5URH6_9CNID</name>
<dbReference type="GO" id="GO:0032807">
    <property type="term" value="C:DNA ligase IV complex"/>
    <property type="evidence" value="ECO:0007669"/>
    <property type="project" value="TreeGrafter"/>
</dbReference>